<accession>A0AA48IGC4</accession>
<dbReference type="GO" id="GO:0006508">
    <property type="term" value="P:proteolysis"/>
    <property type="evidence" value="ECO:0007669"/>
    <property type="project" value="InterPro"/>
</dbReference>
<dbReference type="AlphaFoldDB" id="A0AA48IGC4"/>
<evidence type="ECO:0000259" key="2">
    <source>
        <dbReference type="PROSITE" id="PS51767"/>
    </source>
</evidence>
<reference evidence="3" key="1">
    <citation type="journal article" date="2023" name="BMC Genomics">
        <title>Chromosome-level genome assemblies of Cutaneotrichosporon spp. (Trichosporonales, Basidiomycota) reveal imbalanced evolution between nucleotide sequences and chromosome synteny.</title>
        <authorList>
            <person name="Kobayashi Y."/>
            <person name="Kayamori A."/>
            <person name="Aoki K."/>
            <person name="Shiwa Y."/>
            <person name="Matsutani M."/>
            <person name="Fujita N."/>
            <person name="Sugita T."/>
            <person name="Iwasaki W."/>
            <person name="Tanaka N."/>
            <person name="Takashima M."/>
        </authorList>
    </citation>
    <scope>NUCLEOTIDE SEQUENCE</scope>
    <source>
        <strain evidence="3">HIS019</strain>
    </source>
</reference>
<evidence type="ECO:0000313" key="4">
    <source>
        <dbReference type="Proteomes" id="UP001233271"/>
    </source>
</evidence>
<dbReference type="PROSITE" id="PS51767">
    <property type="entry name" value="PEPTIDASE_A1"/>
    <property type="match status" value="1"/>
</dbReference>
<feature type="domain" description="Peptidase A1" evidence="2">
    <location>
        <begin position="42"/>
        <end position="393"/>
    </location>
</feature>
<dbReference type="CDD" id="cd05471">
    <property type="entry name" value="pepsin_like"/>
    <property type="match status" value="1"/>
</dbReference>
<sequence>MLFSTLTFAPAVAAAVVHVQLTRRGLIQQSVGAINTDVGSGYSFPIGLGTPPQNLSVFLGMGSGNGLTMFGCNGCQDTPFYQPNKSSTWNRTQNVQGAFDVAFDTTQLLGKSIPNAPCAYGNSTFATQQYGSNTGQAGQLSFGLGLTASPQIQAIVPSIADTWDEPVFGVHLGSNGGQLSFGGVDNTLYQGDLAYIPTINNRTWNFAADGLGIDARDIDTASYLTSPAAAMAQQGATPQPVPDAQRRIVIRPEMGADFMKLTPQLADQMFAPIAGSSRTPPVQSQPNEDQVCASTGMPTNAGYSYNVPCNTTSTIQIKINGTDYAIPPAKWVVQAPSNSTGGAQAACKTRVLVADNENGFGDELYDVLLGTVFLDSLYSAFRYDALQPQIGFAQLSDKAKTSATTSVAVAQPTTSSKNSATRHSAGAGVLLAAAVAVFAA</sequence>
<gene>
    <name evidence="3" type="ORF">CcaverHIS019_0300080</name>
</gene>
<dbReference type="InterPro" id="IPR033121">
    <property type="entry name" value="PEPTIDASE_A1"/>
</dbReference>
<comment type="similarity">
    <text evidence="1">Belongs to the peptidase A1 family.</text>
</comment>
<dbReference type="InterPro" id="IPR034164">
    <property type="entry name" value="Pepsin-like_dom"/>
</dbReference>
<dbReference type="PRINTS" id="PR00792">
    <property type="entry name" value="PEPSIN"/>
</dbReference>
<proteinExistence type="inferred from homology"/>
<dbReference type="PANTHER" id="PTHR47966:SF6">
    <property type="entry name" value="PEPTIDASE A1 DOMAIN-CONTAINING PROTEIN"/>
    <property type="match status" value="1"/>
</dbReference>
<dbReference type="KEGG" id="ccac:CcaHIS019_0300080"/>
<dbReference type="RefSeq" id="XP_060455204.1">
    <property type="nucleotide sequence ID" value="XM_060598407.1"/>
</dbReference>
<keyword evidence="4" id="KW-1185">Reference proteome</keyword>
<organism evidence="3 4">
    <name type="scientific">Cutaneotrichosporon cavernicola</name>
    <dbReference type="NCBI Taxonomy" id="279322"/>
    <lineage>
        <taxon>Eukaryota</taxon>
        <taxon>Fungi</taxon>
        <taxon>Dikarya</taxon>
        <taxon>Basidiomycota</taxon>
        <taxon>Agaricomycotina</taxon>
        <taxon>Tremellomycetes</taxon>
        <taxon>Trichosporonales</taxon>
        <taxon>Trichosporonaceae</taxon>
        <taxon>Cutaneotrichosporon</taxon>
    </lineage>
</organism>
<dbReference type="GeneID" id="85493809"/>
<dbReference type="Gene3D" id="2.40.70.10">
    <property type="entry name" value="Acid Proteases"/>
    <property type="match status" value="2"/>
</dbReference>
<dbReference type="EMBL" id="AP028214">
    <property type="protein sequence ID" value="BEI89938.1"/>
    <property type="molecule type" value="Genomic_DNA"/>
</dbReference>
<protein>
    <recommendedName>
        <fullName evidence="2">Peptidase A1 domain-containing protein</fullName>
    </recommendedName>
</protein>
<evidence type="ECO:0000256" key="1">
    <source>
        <dbReference type="ARBA" id="ARBA00007447"/>
    </source>
</evidence>
<dbReference type="SUPFAM" id="SSF50630">
    <property type="entry name" value="Acid proteases"/>
    <property type="match status" value="1"/>
</dbReference>
<name>A0AA48IGC4_9TREE</name>
<dbReference type="InterPro" id="IPR001461">
    <property type="entry name" value="Aspartic_peptidase_A1"/>
</dbReference>
<dbReference type="Pfam" id="PF00026">
    <property type="entry name" value="Asp"/>
    <property type="match status" value="1"/>
</dbReference>
<dbReference type="InterPro" id="IPR021109">
    <property type="entry name" value="Peptidase_aspartic_dom_sf"/>
</dbReference>
<dbReference type="GO" id="GO:0004190">
    <property type="term" value="F:aspartic-type endopeptidase activity"/>
    <property type="evidence" value="ECO:0007669"/>
    <property type="project" value="InterPro"/>
</dbReference>
<dbReference type="Proteomes" id="UP001233271">
    <property type="component" value="Chromosome 3"/>
</dbReference>
<evidence type="ECO:0000313" key="3">
    <source>
        <dbReference type="EMBL" id="BEI89938.1"/>
    </source>
</evidence>
<dbReference type="PANTHER" id="PTHR47966">
    <property type="entry name" value="BETA-SITE APP-CLEAVING ENZYME, ISOFORM A-RELATED"/>
    <property type="match status" value="1"/>
</dbReference>